<reference evidence="3" key="1">
    <citation type="journal article" date="2019" name="Int. J. Syst. Evol. Microbiol.">
        <title>The Global Catalogue of Microorganisms (GCM) 10K type strain sequencing project: providing services to taxonomists for standard genome sequencing and annotation.</title>
        <authorList>
            <consortium name="The Broad Institute Genomics Platform"/>
            <consortium name="The Broad Institute Genome Sequencing Center for Infectious Disease"/>
            <person name="Wu L."/>
            <person name="Ma J."/>
        </authorList>
    </citation>
    <scope>NUCLEOTIDE SEQUENCE [LARGE SCALE GENOMIC DNA]</scope>
    <source>
        <strain evidence="3">JCM 16014</strain>
    </source>
</reference>
<feature type="compositionally biased region" description="Basic and acidic residues" evidence="1">
    <location>
        <begin position="256"/>
        <end position="267"/>
    </location>
</feature>
<evidence type="ECO:0000313" key="3">
    <source>
        <dbReference type="Proteomes" id="UP001500751"/>
    </source>
</evidence>
<accession>A0ABN2UJZ1</accession>
<feature type="region of interest" description="Disordered" evidence="1">
    <location>
        <begin position="256"/>
        <end position="278"/>
    </location>
</feature>
<evidence type="ECO:0000313" key="2">
    <source>
        <dbReference type="EMBL" id="GAA2038666.1"/>
    </source>
</evidence>
<evidence type="ECO:0000256" key="1">
    <source>
        <dbReference type="SAM" id="MobiDB-lite"/>
    </source>
</evidence>
<dbReference type="Proteomes" id="UP001500751">
    <property type="component" value="Unassembled WGS sequence"/>
</dbReference>
<proteinExistence type="predicted"/>
<gene>
    <name evidence="2" type="ORF">GCM10009839_45360</name>
</gene>
<keyword evidence="3" id="KW-1185">Reference proteome</keyword>
<organism evidence="2 3">
    <name type="scientific">Catenulispora yoronensis</name>
    <dbReference type="NCBI Taxonomy" id="450799"/>
    <lineage>
        <taxon>Bacteria</taxon>
        <taxon>Bacillati</taxon>
        <taxon>Actinomycetota</taxon>
        <taxon>Actinomycetes</taxon>
        <taxon>Catenulisporales</taxon>
        <taxon>Catenulisporaceae</taxon>
        <taxon>Catenulispora</taxon>
    </lineage>
</organism>
<name>A0ABN2UJZ1_9ACTN</name>
<dbReference type="EMBL" id="BAAAQN010000027">
    <property type="protein sequence ID" value="GAA2038666.1"/>
    <property type="molecule type" value="Genomic_DNA"/>
</dbReference>
<protein>
    <submittedName>
        <fullName evidence="2">Uncharacterized protein</fullName>
    </submittedName>
</protein>
<sequence length="638" mass="70728">MFGVGGQQTTTRRKATGWVDAAEMDSTLKCYVHPRPCFDRAAAALEDDKVVVLTAPSGSGKRAGALALIRGFIEDDRCVVLSPDSTLDELAKREFQTGLGYVLLDRRNEPLAEPDFAWRQVRDRLRADKAFLVVTTVHDLPANPETVQHIEWRTPEPKQVLEARLRGCEPTLIDEALAGLPGDCTLRDAVAVADLLISGVTPAEAWERQGGNAVQVVRKWFTEARTLSDYSAITTMAFAVGSNRRTFETLQKQLDDRLAPPEPKAAEPAELAAQEAKPKPEPAFAPVYDRRRVLKDNPLVATQELPAGTITRSVLVFADPRYRQWVLDELWETCGTPFWDAVRDWLTDVVAENTDELLELAIATGLAQLARTTFDEVMHSYLVPWASGRGRRACQTFAVQVLWCMCLDEDLAGAAVSVARDWIANGSVVQRSTAVVAFGGMLGVRFPHDAVKRLWHQVEFGGSVSAAAQEHLGYLFAALIECDEDATVVTELLRHRMRLQRRTAVTSKIKELTFQTVIGLLELLDWESEKPVCAIALAQQPAVTSELAELCARVLVFRPHRTEAKAALMKIVKALPETCSEPRLTAQRFGRALGLALPAQERQLLFDALHPRRDPRNDDLAGVFLLAVRKPEDEPNHE</sequence>
<comment type="caution">
    <text evidence="2">The sequence shown here is derived from an EMBL/GenBank/DDBJ whole genome shotgun (WGS) entry which is preliminary data.</text>
</comment>